<dbReference type="InterPro" id="IPR051121">
    <property type="entry name" value="FAH"/>
</dbReference>
<dbReference type="SUPFAM" id="SSF56529">
    <property type="entry name" value="FAH"/>
    <property type="match status" value="1"/>
</dbReference>
<dbReference type="PANTHER" id="PTHR42796:SF4">
    <property type="entry name" value="FUMARYLACETOACETATE HYDROLASE DOMAIN-CONTAINING PROTEIN 2A"/>
    <property type="match status" value="1"/>
</dbReference>
<proteinExistence type="inferred from homology"/>
<feature type="domain" description="Fumarylacetoacetase-like C-terminal" evidence="3">
    <location>
        <begin position="127"/>
        <end position="220"/>
    </location>
</feature>
<dbReference type="PANTHER" id="PTHR42796">
    <property type="entry name" value="FUMARYLACETOACETATE HYDROLASE DOMAIN-CONTAINING PROTEIN 2A-RELATED"/>
    <property type="match status" value="1"/>
</dbReference>
<reference evidence="4" key="1">
    <citation type="journal article" date="2023" name="G3 (Bethesda)">
        <title>Whole genome assembly and annotation of the endangered Caribbean coral Acropora cervicornis.</title>
        <authorList>
            <person name="Selwyn J.D."/>
            <person name="Vollmer S.V."/>
        </authorList>
    </citation>
    <scope>NUCLEOTIDE SEQUENCE</scope>
    <source>
        <strain evidence="4">K2</strain>
    </source>
</reference>
<comment type="caution">
    <text evidence="4">The sequence shown here is derived from an EMBL/GenBank/DDBJ whole genome shotgun (WGS) entry which is preliminary data.</text>
</comment>
<name>A0AAD9R411_ACRCE</name>
<feature type="domain" description="Fumarylacetoacetase-like C-terminal" evidence="3">
    <location>
        <begin position="243"/>
        <end position="297"/>
    </location>
</feature>
<gene>
    <name evidence="4" type="ORF">P5673_002651</name>
</gene>
<dbReference type="Pfam" id="PF01557">
    <property type="entry name" value="FAA_hydrolase"/>
    <property type="match status" value="2"/>
</dbReference>
<dbReference type="Proteomes" id="UP001249851">
    <property type="component" value="Unassembled WGS sequence"/>
</dbReference>
<organism evidence="4 5">
    <name type="scientific">Acropora cervicornis</name>
    <name type="common">Staghorn coral</name>
    <dbReference type="NCBI Taxonomy" id="6130"/>
    <lineage>
        <taxon>Eukaryota</taxon>
        <taxon>Metazoa</taxon>
        <taxon>Cnidaria</taxon>
        <taxon>Anthozoa</taxon>
        <taxon>Hexacorallia</taxon>
        <taxon>Scleractinia</taxon>
        <taxon>Astrocoeniina</taxon>
        <taxon>Acroporidae</taxon>
        <taxon>Acropora</taxon>
    </lineage>
</organism>
<dbReference type="GO" id="GO:0044281">
    <property type="term" value="P:small molecule metabolic process"/>
    <property type="evidence" value="ECO:0007669"/>
    <property type="project" value="UniProtKB-ARBA"/>
</dbReference>
<keyword evidence="4" id="KW-0378">Hydrolase</keyword>
<dbReference type="Gene3D" id="3.90.850.10">
    <property type="entry name" value="Fumarylacetoacetase-like, C-terminal domain"/>
    <property type="match status" value="1"/>
</dbReference>
<evidence type="ECO:0000256" key="2">
    <source>
        <dbReference type="ARBA" id="ARBA00022723"/>
    </source>
</evidence>
<dbReference type="GO" id="GO:0046872">
    <property type="term" value="F:metal ion binding"/>
    <property type="evidence" value="ECO:0007669"/>
    <property type="project" value="UniProtKB-KW"/>
</dbReference>
<keyword evidence="2" id="KW-0479">Metal-binding</keyword>
<evidence type="ECO:0000313" key="5">
    <source>
        <dbReference type="Proteomes" id="UP001249851"/>
    </source>
</evidence>
<dbReference type="InterPro" id="IPR036663">
    <property type="entry name" value="Fumarylacetoacetase_C_sf"/>
</dbReference>
<dbReference type="EMBL" id="JARQWQ010000004">
    <property type="protein sequence ID" value="KAK2572410.1"/>
    <property type="molecule type" value="Genomic_DNA"/>
</dbReference>
<accession>A0AAD9R411</accession>
<comment type="similarity">
    <text evidence="1">Belongs to the FAH family.</text>
</comment>
<sequence length="300" mass="32985">MSHVRANFVGSARTGDLNTPVHSSMLHCLLRRVAFCPRTCISSRFQHNMRLIQFVEGGKQRVGVETKDGGEVVDLCAGDLSIPTDMKSFLEGGEEMMNKAQRIVDSGQHVLKRSDIQLKAPICNPNKIICIGMNYVDHCLEQNCPIPTEPILFSKFSNAIADPGEPILYPEETELAGSILKCQGAVRSIVYMLWLTGTVKELDFEVELAFVIGKSGKKIKIEIILTESGKAEGKSHGQSFTKTESEAMDYVAGFTIVHDVSARDWQLKKNGGQWLIGKTFDSFCPMGPAIVTKDSLSGDD</sequence>
<reference evidence="4" key="2">
    <citation type="journal article" date="2023" name="Science">
        <title>Genomic signatures of disease resistance in endangered staghorn corals.</title>
        <authorList>
            <person name="Vollmer S.V."/>
            <person name="Selwyn J.D."/>
            <person name="Despard B.A."/>
            <person name="Roesel C.L."/>
        </authorList>
    </citation>
    <scope>NUCLEOTIDE SEQUENCE</scope>
    <source>
        <strain evidence="4">K2</strain>
    </source>
</reference>
<keyword evidence="5" id="KW-1185">Reference proteome</keyword>
<evidence type="ECO:0000259" key="3">
    <source>
        <dbReference type="Pfam" id="PF01557"/>
    </source>
</evidence>
<evidence type="ECO:0000256" key="1">
    <source>
        <dbReference type="ARBA" id="ARBA00010211"/>
    </source>
</evidence>
<dbReference type="InterPro" id="IPR011234">
    <property type="entry name" value="Fumarylacetoacetase-like_C"/>
</dbReference>
<evidence type="ECO:0000313" key="4">
    <source>
        <dbReference type="EMBL" id="KAK2572410.1"/>
    </source>
</evidence>
<dbReference type="AlphaFoldDB" id="A0AAD9R411"/>
<dbReference type="GO" id="GO:0016787">
    <property type="term" value="F:hydrolase activity"/>
    <property type="evidence" value="ECO:0007669"/>
    <property type="project" value="UniProtKB-KW"/>
</dbReference>
<protein>
    <submittedName>
        <fullName evidence="4">Fumarylacetoacetate hydrolase domain-containing protein 2</fullName>
    </submittedName>
</protein>